<dbReference type="InterPro" id="IPR022529">
    <property type="entry name" value="DUF3530"/>
</dbReference>
<evidence type="ECO:0000313" key="4">
    <source>
        <dbReference type="Proteomes" id="UP000471381"/>
    </source>
</evidence>
<feature type="chain" id="PRO_5026816392" evidence="2">
    <location>
        <begin position="23"/>
        <end position="322"/>
    </location>
</feature>
<protein>
    <submittedName>
        <fullName evidence="3">DUF3530 family protein</fullName>
    </submittedName>
</protein>
<gene>
    <name evidence="3" type="ORF">GTQ48_15790</name>
</gene>
<name>A0A6N9TI28_9ALTE</name>
<evidence type="ECO:0000256" key="1">
    <source>
        <dbReference type="SAM" id="MobiDB-lite"/>
    </source>
</evidence>
<organism evidence="3 4">
    <name type="scientific">Alteromonas genovensis</name>
    <dbReference type="NCBI Taxonomy" id="471225"/>
    <lineage>
        <taxon>Bacteria</taxon>
        <taxon>Pseudomonadati</taxon>
        <taxon>Pseudomonadota</taxon>
        <taxon>Gammaproteobacteria</taxon>
        <taxon>Alteromonadales</taxon>
        <taxon>Alteromonadaceae</taxon>
        <taxon>Alteromonas/Salinimonas group</taxon>
        <taxon>Alteromonas</taxon>
    </lineage>
</organism>
<dbReference type="RefSeq" id="WP_163107530.1">
    <property type="nucleotide sequence ID" value="NZ_JAAAWO010000014.1"/>
</dbReference>
<dbReference type="Pfam" id="PF12048">
    <property type="entry name" value="DUF3530"/>
    <property type="match status" value="1"/>
</dbReference>
<keyword evidence="2" id="KW-0732">Signal</keyword>
<dbReference type="Proteomes" id="UP000471381">
    <property type="component" value="Unassembled WGS sequence"/>
</dbReference>
<reference evidence="3 4" key="1">
    <citation type="submission" date="2020-01" db="EMBL/GenBank/DDBJ databases">
        <title>Genomes of bacteria type strains.</title>
        <authorList>
            <person name="Chen J."/>
            <person name="Zhu S."/>
            <person name="Yang J."/>
        </authorList>
    </citation>
    <scope>NUCLEOTIDE SEQUENCE [LARGE SCALE GENOMIC DNA]</scope>
    <source>
        <strain evidence="3 4">LMG 24078</strain>
    </source>
</reference>
<proteinExistence type="predicted"/>
<feature type="compositionally biased region" description="Low complexity" evidence="1">
    <location>
        <begin position="116"/>
        <end position="158"/>
    </location>
</feature>
<accession>A0A6N9TI28</accession>
<feature type="signal peptide" evidence="2">
    <location>
        <begin position="1"/>
        <end position="22"/>
    </location>
</feature>
<evidence type="ECO:0000256" key="2">
    <source>
        <dbReference type="SAM" id="SignalP"/>
    </source>
</evidence>
<sequence>MRKCIAFILCLLALGFSPKAVFGDYFTDISHGFALGEVQELLVGERVVPIIEVEPQTPLSQGVAVILVEPFLSSFSLSQSKELAGYLSEKGWRVVISPFNFNMLPTKSGIESANTSGQGADDQGGNNQGTGNQSTDAQAAADPSAAEQAPASSGQSSSVIHPRSTNLTQYFDFEQTSDKLTEQLIALNNRLQNVQGYRLVVAQGMLAATFLDATSNDVAFEPDSLVTISPYWPQADVNKSISDLVANSSFPVLDLSIDGLSDWEHSTVVMRRNRAKTSLKLHYRQVLLPSSNSVFSLNQNQKTPYIQLVANNTIGWTRYLGW</sequence>
<dbReference type="EMBL" id="JAAAWO010000014">
    <property type="protein sequence ID" value="NDW16977.1"/>
    <property type="molecule type" value="Genomic_DNA"/>
</dbReference>
<keyword evidence="4" id="KW-1185">Reference proteome</keyword>
<comment type="caution">
    <text evidence="3">The sequence shown here is derived from an EMBL/GenBank/DDBJ whole genome shotgun (WGS) entry which is preliminary data.</text>
</comment>
<dbReference type="AlphaFoldDB" id="A0A6N9TI28"/>
<evidence type="ECO:0000313" key="3">
    <source>
        <dbReference type="EMBL" id="NDW16977.1"/>
    </source>
</evidence>
<feature type="region of interest" description="Disordered" evidence="1">
    <location>
        <begin position="110"/>
        <end position="161"/>
    </location>
</feature>